<feature type="signal peptide" evidence="1">
    <location>
        <begin position="1"/>
        <end position="21"/>
    </location>
</feature>
<proteinExistence type="predicted"/>
<keyword evidence="3" id="KW-1185">Reference proteome</keyword>
<sequence>MINQTIYAVMFLLLTAEHKLSYTICILLLLPPSSVLSPTQDGAVNGVLVCQMSPKDEGGVVVISDSVPLFRSTSLSLLLSRSRSPCSSLDLAHHGLSHYMFLKLNIEKLKI</sequence>
<dbReference type="Proteomes" id="UP000266723">
    <property type="component" value="Unassembled WGS sequence"/>
</dbReference>
<organism evidence="2 3">
    <name type="scientific">Brassica cretica</name>
    <name type="common">Mustard</name>
    <dbReference type="NCBI Taxonomy" id="69181"/>
    <lineage>
        <taxon>Eukaryota</taxon>
        <taxon>Viridiplantae</taxon>
        <taxon>Streptophyta</taxon>
        <taxon>Embryophyta</taxon>
        <taxon>Tracheophyta</taxon>
        <taxon>Spermatophyta</taxon>
        <taxon>Magnoliopsida</taxon>
        <taxon>eudicotyledons</taxon>
        <taxon>Gunneridae</taxon>
        <taxon>Pentapetalae</taxon>
        <taxon>rosids</taxon>
        <taxon>malvids</taxon>
        <taxon>Brassicales</taxon>
        <taxon>Brassicaceae</taxon>
        <taxon>Brassiceae</taxon>
        <taxon>Brassica</taxon>
    </lineage>
</organism>
<evidence type="ECO:0000256" key="1">
    <source>
        <dbReference type="SAM" id="SignalP"/>
    </source>
</evidence>
<reference evidence="2 3" key="1">
    <citation type="journal article" date="2020" name="BMC Genomics">
        <title>Intraspecific diversification of the crop wild relative Brassica cretica Lam. using demographic model selection.</title>
        <authorList>
            <person name="Kioukis A."/>
            <person name="Michalopoulou V.A."/>
            <person name="Briers L."/>
            <person name="Pirintsos S."/>
            <person name="Studholme D.J."/>
            <person name="Pavlidis P."/>
            <person name="Sarris P.F."/>
        </authorList>
    </citation>
    <scope>NUCLEOTIDE SEQUENCE [LARGE SCALE GENOMIC DNA]</scope>
    <source>
        <strain evidence="3">cv. PFS-1207/04</strain>
    </source>
</reference>
<feature type="chain" id="PRO_5047522403" description="Secreted protein" evidence="1">
    <location>
        <begin position="22"/>
        <end position="111"/>
    </location>
</feature>
<name>A0ABQ7AK20_BRACR</name>
<keyword evidence="1" id="KW-0732">Signal</keyword>
<evidence type="ECO:0008006" key="4">
    <source>
        <dbReference type="Google" id="ProtNLM"/>
    </source>
</evidence>
<gene>
    <name evidence="2" type="ORF">DY000_02057059</name>
</gene>
<dbReference type="EMBL" id="QGKV02002055">
    <property type="protein sequence ID" value="KAF3498182.1"/>
    <property type="molecule type" value="Genomic_DNA"/>
</dbReference>
<accession>A0ABQ7AK20</accession>
<protein>
    <recommendedName>
        <fullName evidence="4">Secreted protein</fullName>
    </recommendedName>
</protein>
<comment type="caution">
    <text evidence="2">The sequence shown here is derived from an EMBL/GenBank/DDBJ whole genome shotgun (WGS) entry which is preliminary data.</text>
</comment>
<evidence type="ECO:0000313" key="3">
    <source>
        <dbReference type="Proteomes" id="UP000266723"/>
    </source>
</evidence>
<evidence type="ECO:0000313" key="2">
    <source>
        <dbReference type="EMBL" id="KAF3498182.1"/>
    </source>
</evidence>